<dbReference type="Gene3D" id="3.30.450.20">
    <property type="entry name" value="PAS domain"/>
    <property type="match status" value="1"/>
</dbReference>
<gene>
    <name evidence="4" type="ORF">SAMN05216228_105616</name>
</gene>
<dbReference type="InterPro" id="IPR003661">
    <property type="entry name" value="HisK_dim/P_dom"/>
</dbReference>
<comment type="catalytic activity">
    <reaction evidence="1">
        <text>ATP + protein L-histidine = ADP + protein N-phospho-L-histidine.</text>
        <dbReference type="EC" id="2.7.13.3"/>
    </reaction>
</comment>
<keyword evidence="5" id="KW-1185">Reference proteome</keyword>
<evidence type="ECO:0000313" key="4">
    <source>
        <dbReference type="EMBL" id="SEP23546.1"/>
    </source>
</evidence>
<dbReference type="EC" id="2.7.13.3" evidence="2"/>
<keyword evidence="3" id="KW-0812">Transmembrane</keyword>
<dbReference type="SUPFAM" id="SSF55785">
    <property type="entry name" value="PYP-like sensor domain (PAS domain)"/>
    <property type="match status" value="1"/>
</dbReference>
<feature type="transmembrane region" description="Helical" evidence="3">
    <location>
        <begin position="20"/>
        <end position="36"/>
    </location>
</feature>
<feature type="transmembrane region" description="Helical" evidence="3">
    <location>
        <begin position="65"/>
        <end position="82"/>
    </location>
</feature>
<reference evidence="4 5" key="1">
    <citation type="submission" date="2016-10" db="EMBL/GenBank/DDBJ databases">
        <authorList>
            <person name="Varghese N."/>
            <person name="Submissions S."/>
        </authorList>
    </citation>
    <scope>NUCLEOTIDE SEQUENCE [LARGE SCALE GENOMIC DNA]</scope>
    <source>
        <strain evidence="4 5">CGMCC 1.7071</strain>
    </source>
</reference>
<evidence type="ECO:0000256" key="2">
    <source>
        <dbReference type="ARBA" id="ARBA00012438"/>
    </source>
</evidence>
<dbReference type="EMBL" id="FOCV01000056">
    <property type="protein sequence ID" value="SEP23546.1"/>
    <property type="molecule type" value="Genomic_DNA"/>
</dbReference>
<proteinExistence type="predicted"/>
<dbReference type="Gene3D" id="1.10.287.130">
    <property type="match status" value="1"/>
</dbReference>
<evidence type="ECO:0000256" key="3">
    <source>
        <dbReference type="SAM" id="Phobius"/>
    </source>
</evidence>
<keyword evidence="3" id="KW-0472">Membrane</keyword>
<dbReference type="SUPFAM" id="SSF47384">
    <property type="entry name" value="Homodimeric domain of signal transducing histidine kinase"/>
    <property type="match status" value="1"/>
</dbReference>
<dbReference type="InterPro" id="IPR000014">
    <property type="entry name" value="PAS"/>
</dbReference>
<accession>A0ABY1AX68</accession>
<dbReference type="CDD" id="cd00130">
    <property type="entry name" value="PAS"/>
    <property type="match status" value="1"/>
</dbReference>
<evidence type="ECO:0000256" key="1">
    <source>
        <dbReference type="ARBA" id="ARBA00000085"/>
    </source>
</evidence>
<dbReference type="InterPro" id="IPR035965">
    <property type="entry name" value="PAS-like_dom_sf"/>
</dbReference>
<dbReference type="Proteomes" id="UP000198939">
    <property type="component" value="Unassembled WGS sequence"/>
</dbReference>
<sequence length="342" mass="36828">MSTASTIFRAHDAEGSGHNLTFGLIAAALAAAVFYVDTYTDIEGAIAVLYVVTMLVAAQATTRTGLLVIAAVCAALSLLSYATTHRNDADLQSTIRLTVALAALFVTTMLLLKTESARLALLSINAALKDSEARYRSIFDRTRVALWERDYSKLRRYLMDLRAQGVTDIKAHARTQPAVVDHCVGLIEVVAANEAARELLGPQAAAVGTLRRSVIPGQEKFLDVLQAIMDGERVFEDKAEARADNGEDKLVLLSISFPEDPAAFNRVVVSMVDITQREMALKALAEAQAELTKASKAATVGAMSASLAHELNQPLGAIVVNAQTLLRWLDRDPPDLAAVRRS</sequence>
<dbReference type="CDD" id="cd00082">
    <property type="entry name" value="HisKA"/>
    <property type="match status" value="1"/>
</dbReference>
<feature type="transmembrane region" description="Helical" evidence="3">
    <location>
        <begin position="94"/>
        <end position="112"/>
    </location>
</feature>
<dbReference type="InterPro" id="IPR036097">
    <property type="entry name" value="HisK_dim/P_sf"/>
</dbReference>
<keyword evidence="3" id="KW-1133">Transmembrane helix</keyword>
<organism evidence="4 5">
    <name type="scientific">Rhizobium tibeticum</name>
    <dbReference type="NCBI Taxonomy" id="501024"/>
    <lineage>
        <taxon>Bacteria</taxon>
        <taxon>Pseudomonadati</taxon>
        <taxon>Pseudomonadota</taxon>
        <taxon>Alphaproteobacteria</taxon>
        <taxon>Hyphomicrobiales</taxon>
        <taxon>Rhizobiaceae</taxon>
        <taxon>Rhizobium/Agrobacterium group</taxon>
        <taxon>Rhizobium</taxon>
    </lineage>
</organism>
<comment type="caution">
    <text evidence="4">The sequence shown here is derived from an EMBL/GenBank/DDBJ whole genome shotgun (WGS) entry which is preliminary data.</text>
</comment>
<protein>
    <recommendedName>
        <fullName evidence="2">histidine kinase</fullName>
        <ecNumber evidence="2">2.7.13.3</ecNumber>
    </recommendedName>
</protein>
<evidence type="ECO:0000313" key="5">
    <source>
        <dbReference type="Proteomes" id="UP000198939"/>
    </source>
</evidence>
<name>A0ABY1AX68_9HYPH</name>
<feature type="non-terminal residue" evidence="4">
    <location>
        <position position="342"/>
    </location>
</feature>